<organism evidence="3 4">
    <name type="scientific">Ahniella affigens</name>
    <dbReference type="NCBI Taxonomy" id="2021234"/>
    <lineage>
        <taxon>Bacteria</taxon>
        <taxon>Pseudomonadati</taxon>
        <taxon>Pseudomonadota</taxon>
        <taxon>Gammaproteobacteria</taxon>
        <taxon>Lysobacterales</taxon>
        <taxon>Rhodanobacteraceae</taxon>
        <taxon>Ahniella</taxon>
    </lineage>
</organism>
<name>A0A2P1PMD1_9GAMM</name>
<dbReference type="InterPro" id="IPR016155">
    <property type="entry name" value="Mopterin_synth/thiamin_S_b"/>
</dbReference>
<dbReference type="PANTHER" id="PTHR37483:SF1">
    <property type="entry name" value="UPF0125 PROTEIN RATB"/>
    <property type="match status" value="1"/>
</dbReference>
<evidence type="ECO:0000256" key="1">
    <source>
        <dbReference type="ARBA" id="ARBA00010645"/>
    </source>
</evidence>
<reference evidence="3 4" key="2">
    <citation type="submission" date="2018-03" db="EMBL/GenBank/DDBJ databases">
        <authorList>
            <person name="Keele B.F."/>
        </authorList>
    </citation>
    <scope>NUCLEOTIDE SEQUENCE [LARGE SCALE GENOMIC DNA]</scope>
    <source>
        <strain evidence="3 4">D13</strain>
    </source>
</reference>
<protein>
    <recommendedName>
        <fullName evidence="2">UPF0125 protein C7S18_01770</fullName>
    </recommendedName>
</protein>
<dbReference type="InterPro" id="IPR005346">
    <property type="entry name" value="RnfH"/>
</dbReference>
<proteinExistence type="inferred from homology"/>
<dbReference type="Gene3D" id="3.10.20.280">
    <property type="entry name" value="RnfH-like"/>
    <property type="match status" value="1"/>
</dbReference>
<dbReference type="HAMAP" id="MF_00460">
    <property type="entry name" value="UPF0125_RnfH"/>
    <property type="match status" value="1"/>
</dbReference>
<sequence>MLSVQIVYALPDRVWQQTLVVPEGSVLADAVQASNMLEACPETGDWATRVGIHGRRVAPETKLRDQDRIEIYRPLLIDPKDARRQRASRLRHKRA</sequence>
<dbReference type="Pfam" id="PF03658">
    <property type="entry name" value="Ub-RnfH"/>
    <property type="match status" value="1"/>
</dbReference>
<evidence type="ECO:0000313" key="3">
    <source>
        <dbReference type="EMBL" id="AVP95995.1"/>
    </source>
</evidence>
<reference evidence="3 4" key="1">
    <citation type="submission" date="2018-03" db="EMBL/GenBank/DDBJ databases">
        <title>Ahniella affigens gen. nov., sp. nov., a gammaproteobacterium isolated from sandy soil near a stream.</title>
        <authorList>
            <person name="Ko Y."/>
            <person name="Kim J.-H."/>
        </authorList>
    </citation>
    <scope>NUCLEOTIDE SEQUENCE [LARGE SCALE GENOMIC DNA]</scope>
    <source>
        <strain evidence="3 4">D13</strain>
    </source>
</reference>
<dbReference type="EMBL" id="CP027860">
    <property type="protein sequence ID" value="AVP95995.1"/>
    <property type="molecule type" value="Genomic_DNA"/>
</dbReference>
<evidence type="ECO:0000256" key="2">
    <source>
        <dbReference type="HAMAP-Rule" id="MF_00460"/>
    </source>
</evidence>
<dbReference type="SUPFAM" id="SSF54285">
    <property type="entry name" value="MoaD/ThiS"/>
    <property type="match status" value="1"/>
</dbReference>
<evidence type="ECO:0000313" key="4">
    <source>
        <dbReference type="Proteomes" id="UP000241074"/>
    </source>
</evidence>
<comment type="similarity">
    <text evidence="1 2">Belongs to the UPF0125 (RnfH) family.</text>
</comment>
<dbReference type="AlphaFoldDB" id="A0A2P1PMD1"/>
<dbReference type="NCBIfam" id="NF002490">
    <property type="entry name" value="PRK01777.1"/>
    <property type="match status" value="1"/>
</dbReference>
<dbReference type="OrthoDB" id="9796575at2"/>
<gene>
    <name evidence="3" type="ORF">C7S18_01770</name>
</gene>
<keyword evidence="4" id="KW-1185">Reference proteome</keyword>
<dbReference type="Proteomes" id="UP000241074">
    <property type="component" value="Chromosome"/>
</dbReference>
<dbReference type="PANTHER" id="PTHR37483">
    <property type="entry name" value="UPF0125 PROTEIN RATB"/>
    <property type="match status" value="1"/>
</dbReference>
<dbReference type="RefSeq" id="WP_106889924.1">
    <property type="nucleotide sequence ID" value="NZ_CP027860.1"/>
</dbReference>
<dbReference type="KEGG" id="xba:C7S18_01770"/>
<accession>A0A2P1PMD1</accession>
<dbReference type="InterPro" id="IPR037021">
    <property type="entry name" value="RnfH_sf"/>
</dbReference>